<feature type="chain" id="PRO_5032634721" description="Protein kinase" evidence="1">
    <location>
        <begin position="27"/>
        <end position="172"/>
    </location>
</feature>
<sequence>MKVISAILCSVVAAGIAACCTGTASATGVQCSARDGADVTIVAGTTACRAAGVDSGQARSAGLDGVGYAKATAGAIALGIGVSGGIGASEGLTGIPVAVGMGPDAFAFSSIAGEPDPRRIGLSLAANGSQAQVITAERSTVCLGAAALAWDSRTGAACLATPLGSWRAPATP</sequence>
<dbReference type="AlphaFoldDB" id="A0A846Y4L3"/>
<reference evidence="2 3" key="1">
    <citation type="submission" date="2020-04" db="EMBL/GenBank/DDBJ databases">
        <title>MicrobeNet Type strains.</title>
        <authorList>
            <person name="Nicholson A.C."/>
        </authorList>
    </citation>
    <scope>NUCLEOTIDE SEQUENCE [LARGE SCALE GENOMIC DNA]</scope>
    <source>
        <strain evidence="2 3">JCM 12354</strain>
    </source>
</reference>
<dbReference type="InterPro" id="IPR046652">
    <property type="entry name" value="DUF6764"/>
</dbReference>
<accession>A0A846Y4L3</accession>
<evidence type="ECO:0000313" key="3">
    <source>
        <dbReference type="Proteomes" id="UP000565711"/>
    </source>
</evidence>
<dbReference type="PROSITE" id="PS51257">
    <property type="entry name" value="PROKAR_LIPOPROTEIN"/>
    <property type="match status" value="1"/>
</dbReference>
<dbReference type="Proteomes" id="UP000565711">
    <property type="component" value="Unassembled WGS sequence"/>
</dbReference>
<evidence type="ECO:0000313" key="2">
    <source>
        <dbReference type="EMBL" id="NKY53777.1"/>
    </source>
</evidence>
<keyword evidence="3" id="KW-1185">Reference proteome</keyword>
<dbReference type="EMBL" id="JAAXOP010000020">
    <property type="protein sequence ID" value="NKY53777.1"/>
    <property type="molecule type" value="Genomic_DNA"/>
</dbReference>
<proteinExistence type="predicted"/>
<feature type="signal peptide" evidence="1">
    <location>
        <begin position="1"/>
        <end position="26"/>
    </location>
</feature>
<protein>
    <recommendedName>
        <fullName evidence="4">Protein kinase</fullName>
    </recommendedName>
</protein>
<dbReference type="Pfam" id="PF20550">
    <property type="entry name" value="DUF6764"/>
    <property type="match status" value="1"/>
</dbReference>
<name>A0A846Y4L3_9NOCA</name>
<keyword evidence="1" id="KW-0732">Signal</keyword>
<evidence type="ECO:0000256" key="1">
    <source>
        <dbReference type="SAM" id="SignalP"/>
    </source>
</evidence>
<gene>
    <name evidence="2" type="ORF">HGA08_26630</name>
</gene>
<evidence type="ECO:0008006" key="4">
    <source>
        <dbReference type="Google" id="ProtNLM"/>
    </source>
</evidence>
<comment type="caution">
    <text evidence="2">The sequence shown here is derived from an EMBL/GenBank/DDBJ whole genome shotgun (WGS) entry which is preliminary data.</text>
</comment>
<organism evidence="2 3">
    <name type="scientific">Nocardia vermiculata</name>
    <dbReference type="NCBI Taxonomy" id="257274"/>
    <lineage>
        <taxon>Bacteria</taxon>
        <taxon>Bacillati</taxon>
        <taxon>Actinomycetota</taxon>
        <taxon>Actinomycetes</taxon>
        <taxon>Mycobacteriales</taxon>
        <taxon>Nocardiaceae</taxon>
        <taxon>Nocardia</taxon>
    </lineage>
</organism>
<dbReference type="RefSeq" id="WP_067878200.1">
    <property type="nucleotide sequence ID" value="NZ_JAAXOP010000020.1"/>
</dbReference>